<gene>
    <name evidence="2" type="ORF">CWI80_09760</name>
</gene>
<keyword evidence="1" id="KW-1133">Transmembrane helix</keyword>
<sequence>MTQVKHSSRWRVWHRWLSLVFGVQMVLWSISGAYMVFFDIDYIHGDHLIKDIASPVAPTTELASIDAVLAKYPHSQSIELETRWLNNQNVPVYHVTGHQGERVLDAQSLEPIVFSKQDIEALAVRYYALEDPAVASIVYLTDEAPSELNPKLLPIWQVNFDDFGSTSFYLSETSGELLVKRHTFWRGFDIFWMIHIMDYEDRVDIETWWLQGFIIGTFLLMITGVVLLFFTISFKRKPKQGESA</sequence>
<proteinExistence type="predicted"/>
<organism evidence="2 3">
    <name type="scientific">Pseudidiomarina sediminum</name>
    <dbReference type="NCBI Taxonomy" id="431675"/>
    <lineage>
        <taxon>Bacteria</taxon>
        <taxon>Pseudomonadati</taxon>
        <taxon>Pseudomonadota</taxon>
        <taxon>Gammaproteobacteria</taxon>
        <taxon>Alteromonadales</taxon>
        <taxon>Idiomarinaceae</taxon>
        <taxon>Pseudidiomarina</taxon>
    </lineage>
</organism>
<feature type="transmembrane region" description="Helical" evidence="1">
    <location>
        <begin position="208"/>
        <end position="230"/>
    </location>
</feature>
<keyword evidence="3" id="KW-1185">Reference proteome</keyword>
<evidence type="ECO:0008006" key="4">
    <source>
        <dbReference type="Google" id="ProtNLM"/>
    </source>
</evidence>
<keyword evidence="1" id="KW-0812">Transmembrane</keyword>
<dbReference type="EMBL" id="PIQE01000003">
    <property type="protein sequence ID" value="RUO72077.1"/>
    <property type="molecule type" value="Genomic_DNA"/>
</dbReference>
<evidence type="ECO:0000313" key="2">
    <source>
        <dbReference type="EMBL" id="RUO72077.1"/>
    </source>
</evidence>
<feature type="transmembrane region" description="Helical" evidence="1">
    <location>
        <begin position="12"/>
        <end position="37"/>
    </location>
</feature>
<dbReference type="STRING" id="1122124.GCA_000423165_01967"/>
<protein>
    <recommendedName>
        <fullName evidence="4">PepSY domain-containing protein</fullName>
    </recommendedName>
</protein>
<comment type="caution">
    <text evidence="2">The sequence shown here is derived from an EMBL/GenBank/DDBJ whole genome shotgun (WGS) entry which is preliminary data.</text>
</comment>
<dbReference type="RefSeq" id="WP_026860689.1">
    <property type="nucleotide sequence ID" value="NZ_PIQE01000003.1"/>
</dbReference>
<evidence type="ECO:0000313" key="3">
    <source>
        <dbReference type="Proteomes" id="UP000287022"/>
    </source>
</evidence>
<evidence type="ECO:0000256" key="1">
    <source>
        <dbReference type="SAM" id="Phobius"/>
    </source>
</evidence>
<keyword evidence="1" id="KW-0472">Membrane</keyword>
<reference evidence="3" key="1">
    <citation type="journal article" date="2018" name="Front. Microbiol.">
        <title>Genome-Based Analysis Reveals the Taxonomy and Diversity of the Family Idiomarinaceae.</title>
        <authorList>
            <person name="Liu Y."/>
            <person name="Lai Q."/>
            <person name="Shao Z."/>
        </authorList>
    </citation>
    <scope>NUCLEOTIDE SEQUENCE [LARGE SCALE GENOMIC DNA]</scope>
    <source>
        <strain evidence="3">c121</strain>
    </source>
</reference>
<dbReference type="AlphaFoldDB" id="A0A432Z2I5"/>
<accession>A0A432Z2I5</accession>
<dbReference type="Proteomes" id="UP000287022">
    <property type="component" value="Unassembled WGS sequence"/>
</dbReference>
<name>A0A432Z2I5_9GAMM</name>